<accession>A0ABY3XJN7</accession>
<evidence type="ECO:0000313" key="2">
    <source>
        <dbReference type="EMBL" id="UNP31860.1"/>
    </source>
</evidence>
<reference evidence="2 3" key="1">
    <citation type="submission" date="2022-03" db="EMBL/GenBank/DDBJ databases">
        <title>Complete genome sequence of Lysobacter capsici VKM B-2533 and Lysobacter gummosus 10.1.1, promising sources of lytic agents.</title>
        <authorList>
            <person name="Tarlachkov S.V."/>
            <person name="Kudryakova I.V."/>
            <person name="Afoshin A.S."/>
            <person name="Leontyevskaya E.A."/>
            <person name="Leontyevskaya N.V."/>
        </authorList>
    </citation>
    <scope>NUCLEOTIDE SEQUENCE [LARGE SCALE GENOMIC DNA]</scope>
    <source>
        <strain evidence="2 3">10.1.1</strain>
    </source>
</reference>
<dbReference type="InterPro" id="IPR025391">
    <property type="entry name" value="DUF4123"/>
</dbReference>
<organism evidence="2 3">
    <name type="scientific">Lysobacter gummosus</name>
    <dbReference type="NCBI Taxonomy" id="262324"/>
    <lineage>
        <taxon>Bacteria</taxon>
        <taxon>Pseudomonadati</taxon>
        <taxon>Pseudomonadota</taxon>
        <taxon>Gammaproteobacteria</taxon>
        <taxon>Lysobacterales</taxon>
        <taxon>Lysobacteraceae</taxon>
        <taxon>Lysobacter</taxon>
    </lineage>
</organism>
<gene>
    <name evidence="2" type="ORF">MOV92_11665</name>
</gene>
<dbReference type="Pfam" id="PF13503">
    <property type="entry name" value="DUF4123"/>
    <property type="match status" value="1"/>
</dbReference>
<proteinExistence type="predicted"/>
<dbReference type="RefSeq" id="WP_057942955.1">
    <property type="nucleotide sequence ID" value="NZ_CP011131.1"/>
</dbReference>
<dbReference type="Proteomes" id="UP000829194">
    <property type="component" value="Chromosome"/>
</dbReference>
<sequence length="194" mass="20660">MNAGALEDVLHERLFTGTGDVYAVLDGRKIPGLPERLHATGAEFWCLLAEGLDPVLAECAPYLVRLHCEGSAVAAALRAVWERGSGIVLCTCAGSDGRALRVHLRAWLRIPGADGRTQFFRFYDPRVLRAILPSLSAERRAQFLAPLGCVYVSGPTPGSLIGFSRDACADGCALGAAGKSEARCLPDLRVAKLA</sequence>
<evidence type="ECO:0000259" key="1">
    <source>
        <dbReference type="Pfam" id="PF13503"/>
    </source>
</evidence>
<protein>
    <submittedName>
        <fullName evidence="2">DUF4123 domain-containing protein</fullName>
    </submittedName>
</protein>
<evidence type="ECO:0000313" key="3">
    <source>
        <dbReference type="Proteomes" id="UP000829194"/>
    </source>
</evidence>
<name>A0ABY3XJN7_9GAMM</name>
<keyword evidence="3" id="KW-1185">Reference proteome</keyword>
<dbReference type="EMBL" id="CP093547">
    <property type="protein sequence ID" value="UNP31860.1"/>
    <property type="molecule type" value="Genomic_DNA"/>
</dbReference>
<feature type="domain" description="DUF4123" evidence="1">
    <location>
        <begin position="21"/>
        <end position="142"/>
    </location>
</feature>